<dbReference type="SUPFAM" id="SSF51351">
    <property type="entry name" value="Triosephosphate isomerase (TIM)"/>
    <property type="match status" value="1"/>
</dbReference>
<feature type="binding site" evidence="6">
    <location>
        <position position="218"/>
    </location>
    <ligand>
        <name>substrate</name>
    </ligand>
</feature>
<evidence type="ECO:0000313" key="8">
    <source>
        <dbReference type="EMBL" id="MDC0708580.1"/>
    </source>
</evidence>
<reference evidence="8 9" key="1">
    <citation type="submission" date="2022-11" db="EMBL/GenBank/DDBJ databases">
        <title>Minimal conservation of predation-associated metabolite biosynthetic gene clusters underscores biosynthetic potential of Myxococcota including descriptions for ten novel species: Archangium lansinium sp. nov., Myxococcus landrumus sp. nov., Nannocystis bai.</title>
        <authorList>
            <person name="Ahearne A."/>
            <person name="Stevens C."/>
            <person name="Dowd S."/>
        </authorList>
    </citation>
    <scope>NUCLEOTIDE SEQUENCE [LARGE SCALE GENOMIC DNA]</scope>
    <source>
        <strain evidence="8 9">NCWAL01</strain>
    </source>
</reference>
<comment type="subcellular location">
    <subcellularLocation>
        <location evidence="6 7">Cytoplasm</location>
    </subcellularLocation>
</comment>
<evidence type="ECO:0000256" key="1">
    <source>
        <dbReference type="ARBA" id="ARBA00007422"/>
    </source>
</evidence>
<comment type="function">
    <text evidence="6">Involved in the gluconeogenesis. Catalyzes stereospecifically the conversion of dihydroxyacetone phosphate (DHAP) to D-glyceraldehyde-3-phosphate (G3P).</text>
</comment>
<evidence type="ECO:0000313" key="9">
    <source>
        <dbReference type="Proteomes" id="UP001221838"/>
    </source>
</evidence>
<dbReference type="InterPro" id="IPR020861">
    <property type="entry name" value="Triosephosphate_isomerase_AS"/>
</dbReference>
<comment type="similarity">
    <text evidence="1 6 7">Belongs to the triosephosphate isomerase family.</text>
</comment>
<evidence type="ECO:0000256" key="6">
    <source>
        <dbReference type="HAMAP-Rule" id="MF_00147"/>
    </source>
</evidence>
<organism evidence="8 9">
    <name type="scientific">Stigmatella ashevillensis</name>
    <dbReference type="NCBI Taxonomy" id="2995309"/>
    <lineage>
        <taxon>Bacteria</taxon>
        <taxon>Pseudomonadati</taxon>
        <taxon>Myxococcota</taxon>
        <taxon>Myxococcia</taxon>
        <taxon>Myxococcales</taxon>
        <taxon>Cystobacterineae</taxon>
        <taxon>Archangiaceae</taxon>
        <taxon>Stigmatella</taxon>
    </lineage>
</organism>
<dbReference type="Proteomes" id="UP001221838">
    <property type="component" value="Unassembled WGS sequence"/>
</dbReference>
<comment type="catalytic activity">
    <reaction evidence="6 7">
        <text>D-glyceraldehyde 3-phosphate = dihydroxyacetone phosphate</text>
        <dbReference type="Rhea" id="RHEA:18585"/>
        <dbReference type="ChEBI" id="CHEBI:57642"/>
        <dbReference type="ChEBI" id="CHEBI:59776"/>
        <dbReference type="EC" id="5.3.1.1"/>
    </reaction>
</comment>
<evidence type="ECO:0000256" key="5">
    <source>
        <dbReference type="ARBA" id="ARBA00023235"/>
    </source>
</evidence>
<keyword evidence="3 6" id="KW-0963">Cytoplasm</keyword>
<comment type="pathway">
    <text evidence="6 7">Carbohydrate biosynthesis; gluconeogenesis.</text>
</comment>
<gene>
    <name evidence="6 8" type="primary">tpiA</name>
    <name evidence="8" type="ORF">POL68_08885</name>
</gene>
<keyword evidence="4 6" id="KW-0324">Glycolysis</keyword>
<dbReference type="InterPro" id="IPR000652">
    <property type="entry name" value="Triosephosphate_isomerase"/>
</dbReference>
<dbReference type="CDD" id="cd00311">
    <property type="entry name" value="TIM"/>
    <property type="match status" value="1"/>
</dbReference>
<name>A0ABT5D4J0_9BACT</name>
<dbReference type="PANTHER" id="PTHR21139">
    <property type="entry name" value="TRIOSEPHOSPHATE ISOMERASE"/>
    <property type="match status" value="1"/>
</dbReference>
<feature type="active site" description="Electrophile" evidence="6">
    <location>
        <position position="100"/>
    </location>
</feature>
<dbReference type="RefSeq" id="WP_272136536.1">
    <property type="nucleotide sequence ID" value="NZ_JAQNDM010000002.1"/>
</dbReference>
<evidence type="ECO:0000256" key="7">
    <source>
        <dbReference type="RuleBase" id="RU363013"/>
    </source>
</evidence>
<feature type="binding site" evidence="6">
    <location>
        <position position="178"/>
    </location>
    <ligand>
        <name>substrate</name>
    </ligand>
</feature>
<evidence type="ECO:0000256" key="2">
    <source>
        <dbReference type="ARBA" id="ARBA00022432"/>
    </source>
</evidence>
<dbReference type="InterPro" id="IPR013785">
    <property type="entry name" value="Aldolase_TIM"/>
</dbReference>
<dbReference type="Gene3D" id="3.20.20.70">
    <property type="entry name" value="Aldolase class I"/>
    <property type="match status" value="1"/>
</dbReference>
<keyword evidence="9" id="KW-1185">Reference proteome</keyword>
<keyword evidence="2 6" id="KW-0312">Gluconeogenesis</keyword>
<dbReference type="GO" id="GO:0004807">
    <property type="term" value="F:triose-phosphate isomerase activity"/>
    <property type="evidence" value="ECO:0007669"/>
    <property type="project" value="UniProtKB-EC"/>
</dbReference>
<evidence type="ECO:0000256" key="3">
    <source>
        <dbReference type="ARBA" id="ARBA00022490"/>
    </source>
</evidence>
<dbReference type="PROSITE" id="PS51440">
    <property type="entry name" value="TIM_2"/>
    <property type="match status" value="1"/>
</dbReference>
<dbReference type="InterPro" id="IPR035990">
    <property type="entry name" value="TIM_sf"/>
</dbReference>
<sequence length="256" mass="26929">MAAEARRKIIAGNWKMNKTVPEALALVRELRGVVSALGDKVELVIAPPFVALHSVAQAIEDSNLKLAAQNCHWEVSGAFTGEVAAPMLKEVGCAYVIVGHSERRQFFGETDETVNKRSRAVLKAGMVPIICVGETLAEREGNQTLEVVERQVKGALAGFSAADVARFVLAYEPVWAIGTGRTATSAQAQEVHVAIRSQLARLYDGAAAGQVRIQYGGSVKPDNAAELLGQPDVDGALVGGASLKAGDFAAIVKAGV</sequence>
<feature type="binding site" evidence="6">
    <location>
        <begin position="13"/>
        <end position="15"/>
    </location>
    <ligand>
        <name>substrate</name>
    </ligand>
</feature>
<evidence type="ECO:0000256" key="4">
    <source>
        <dbReference type="ARBA" id="ARBA00023152"/>
    </source>
</evidence>
<proteinExistence type="inferred from homology"/>
<dbReference type="Pfam" id="PF00121">
    <property type="entry name" value="TIM"/>
    <property type="match status" value="1"/>
</dbReference>
<dbReference type="NCBIfam" id="TIGR00419">
    <property type="entry name" value="tim"/>
    <property type="match status" value="1"/>
</dbReference>
<comment type="subunit">
    <text evidence="6 7">Homodimer.</text>
</comment>
<dbReference type="InterPro" id="IPR022896">
    <property type="entry name" value="TrioseP_Isoase_bac/euk"/>
</dbReference>
<feature type="binding site" evidence="6">
    <location>
        <begin position="239"/>
        <end position="240"/>
    </location>
    <ligand>
        <name>substrate</name>
    </ligand>
</feature>
<comment type="caution">
    <text evidence="8">The sequence shown here is derived from an EMBL/GenBank/DDBJ whole genome shotgun (WGS) entry which is preliminary data.</text>
</comment>
<dbReference type="EMBL" id="JAQNDM010000002">
    <property type="protein sequence ID" value="MDC0708580.1"/>
    <property type="molecule type" value="Genomic_DNA"/>
</dbReference>
<comment type="pathway">
    <text evidence="6 7">Carbohydrate degradation; glycolysis; D-glyceraldehyde 3-phosphate from glycerone phosphate: step 1/1.</text>
</comment>
<dbReference type="HAMAP" id="MF_00147_B">
    <property type="entry name" value="TIM_B"/>
    <property type="match status" value="1"/>
</dbReference>
<keyword evidence="5 6" id="KW-0413">Isomerase</keyword>
<accession>A0ABT5D4J0</accession>
<feature type="active site" description="Proton acceptor" evidence="6">
    <location>
        <position position="172"/>
    </location>
</feature>
<dbReference type="PANTHER" id="PTHR21139:SF42">
    <property type="entry name" value="TRIOSEPHOSPHATE ISOMERASE"/>
    <property type="match status" value="1"/>
</dbReference>
<protein>
    <recommendedName>
        <fullName evidence="6 7">Triosephosphate isomerase</fullName>
        <shortName evidence="6">TIM</shortName>
        <shortName evidence="6">TPI</shortName>
        <ecNumber evidence="6 7">5.3.1.1</ecNumber>
    </recommendedName>
    <alternativeName>
        <fullName evidence="6">Triose-phosphate isomerase</fullName>
    </alternativeName>
</protein>
<dbReference type="PROSITE" id="PS00171">
    <property type="entry name" value="TIM_1"/>
    <property type="match status" value="1"/>
</dbReference>
<dbReference type="EC" id="5.3.1.1" evidence="6 7"/>